<protein>
    <recommendedName>
        <fullName evidence="9">G-protein coupled receptors family 3 profile domain-containing protein</fullName>
    </recommendedName>
</protein>
<keyword evidence="11" id="KW-1185">Reference proteome</keyword>
<keyword evidence="8" id="KW-0732">Signal</keyword>
<name>A0A9P0C9L8_BEMTA</name>
<feature type="transmembrane region" description="Helical" evidence="7">
    <location>
        <begin position="714"/>
        <end position="736"/>
    </location>
</feature>
<feature type="transmembrane region" description="Helical" evidence="7">
    <location>
        <begin position="748"/>
        <end position="769"/>
    </location>
</feature>
<keyword evidence="3 7" id="KW-1133">Transmembrane helix</keyword>
<evidence type="ECO:0000256" key="3">
    <source>
        <dbReference type="ARBA" id="ARBA00022989"/>
    </source>
</evidence>
<feature type="region of interest" description="Disordered" evidence="6">
    <location>
        <begin position="43"/>
        <end position="71"/>
    </location>
</feature>
<feature type="transmembrane region" description="Helical" evidence="7">
    <location>
        <begin position="672"/>
        <end position="691"/>
    </location>
</feature>
<evidence type="ECO:0000259" key="9">
    <source>
        <dbReference type="PROSITE" id="PS50259"/>
    </source>
</evidence>
<keyword evidence="5" id="KW-0325">Glycoprotein</keyword>
<keyword evidence="2 7" id="KW-0812">Transmembrane</keyword>
<organism evidence="10 11">
    <name type="scientific">Bemisia tabaci</name>
    <name type="common">Sweetpotato whitefly</name>
    <name type="synonym">Aleurodes tabaci</name>
    <dbReference type="NCBI Taxonomy" id="7038"/>
    <lineage>
        <taxon>Eukaryota</taxon>
        <taxon>Metazoa</taxon>
        <taxon>Ecdysozoa</taxon>
        <taxon>Arthropoda</taxon>
        <taxon>Hexapoda</taxon>
        <taxon>Insecta</taxon>
        <taxon>Pterygota</taxon>
        <taxon>Neoptera</taxon>
        <taxon>Paraneoptera</taxon>
        <taxon>Hemiptera</taxon>
        <taxon>Sternorrhyncha</taxon>
        <taxon>Aleyrodoidea</taxon>
        <taxon>Aleyrodidae</taxon>
        <taxon>Aleyrodinae</taxon>
        <taxon>Bemisia</taxon>
    </lineage>
</organism>
<evidence type="ECO:0000256" key="1">
    <source>
        <dbReference type="ARBA" id="ARBA00004141"/>
    </source>
</evidence>
<evidence type="ECO:0000256" key="2">
    <source>
        <dbReference type="ARBA" id="ARBA00022692"/>
    </source>
</evidence>
<comment type="subcellular location">
    <subcellularLocation>
        <location evidence="1">Membrane</location>
        <topology evidence="1">Multi-pass membrane protein</topology>
    </subcellularLocation>
</comment>
<evidence type="ECO:0000256" key="5">
    <source>
        <dbReference type="ARBA" id="ARBA00023180"/>
    </source>
</evidence>
<keyword evidence="4 7" id="KW-0472">Membrane</keyword>
<feature type="transmembrane region" description="Helical" evidence="7">
    <location>
        <begin position="565"/>
        <end position="589"/>
    </location>
</feature>
<feature type="domain" description="G-protein coupled receptors family 3 profile" evidence="9">
    <location>
        <begin position="565"/>
        <end position="801"/>
    </location>
</feature>
<dbReference type="Proteomes" id="UP001152759">
    <property type="component" value="Chromosome 6"/>
</dbReference>
<feature type="chain" id="PRO_5040193641" description="G-protein coupled receptors family 3 profile domain-containing protein" evidence="8">
    <location>
        <begin position="27"/>
        <end position="861"/>
    </location>
</feature>
<dbReference type="CDD" id="cd13953">
    <property type="entry name" value="7tm_classC_mGluR-like"/>
    <property type="match status" value="1"/>
</dbReference>
<accession>A0A9P0C9L8</accession>
<dbReference type="GO" id="GO:0004930">
    <property type="term" value="F:G protein-coupled receptor activity"/>
    <property type="evidence" value="ECO:0007669"/>
    <property type="project" value="InterPro"/>
</dbReference>
<feature type="transmembrane region" description="Helical" evidence="7">
    <location>
        <begin position="634"/>
        <end position="652"/>
    </location>
</feature>
<dbReference type="SUPFAM" id="SSF53822">
    <property type="entry name" value="Periplasmic binding protein-like I"/>
    <property type="match status" value="1"/>
</dbReference>
<dbReference type="PROSITE" id="PS50259">
    <property type="entry name" value="G_PROTEIN_RECEP_F3_4"/>
    <property type="match status" value="1"/>
</dbReference>
<dbReference type="InterPro" id="IPR017978">
    <property type="entry name" value="GPCR_3_C"/>
</dbReference>
<dbReference type="AlphaFoldDB" id="A0A9P0C9L8"/>
<dbReference type="Pfam" id="PF00003">
    <property type="entry name" value="7tm_3"/>
    <property type="match status" value="1"/>
</dbReference>
<proteinExistence type="predicted"/>
<dbReference type="Gene3D" id="3.40.50.2300">
    <property type="match status" value="2"/>
</dbReference>
<evidence type="ECO:0000256" key="6">
    <source>
        <dbReference type="SAM" id="MobiDB-lite"/>
    </source>
</evidence>
<dbReference type="InterPro" id="IPR028082">
    <property type="entry name" value="Peripla_BP_I"/>
</dbReference>
<feature type="transmembrane region" description="Helical" evidence="7">
    <location>
        <begin position="601"/>
        <end position="622"/>
    </location>
</feature>
<feature type="signal peptide" evidence="8">
    <location>
        <begin position="1"/>
        <end position="26"/>
    </location>
</feature>
<feature type="transmembrane region" description="Helical" evidence="7">
    <location>
        <begin position="775"/>
        <end position="795"/>
    </location>
</feature>
<evidence type="ECO:0000256" key="8">
    <source>
        <dbReference type="SAM" id="SignalP"/>
    </source>
</evidence>
<dbReference type="GO" id="GO:0016020">
    <property type="term" value="C:membrane"/>
    <property type="evidence" value="ECO:0007669"/>
    <property type="project" value="UniProtKB-SubCell"/>
</dbReference>
<evidence type="ECO:0000256" key="7">
    <source>
        <dbReference type="SAM" id="Phobius"/>
    </source>
</evidence>
<sequence length="861" mass="95137">MPTSLPGKMDVPRVALLSCWLCCLLAGYPGSGVASAVATAPPPRMTSPPSLPASSAESTLPPAPATADPTPPVPVTINATIGFLIDLHRSDDSDHVCGKLNLMAVQQLLAAEWAVSVVNKQTRPVPVKMSMQIYDTCSNEDVAIQDIFLAMKSVAQNKSQFLGLIGVGDAEIVSETVLTLHAFKVPLILASPKLAEMVKQKGNILTTAPDLSSVTRPIASFAAELDLKEINLITSCQHTVKMFKNALTTYNIESRRILKLVKRSNKIGEMIKDFLDELDTGEAVAIILEPEEIEIFVNFMNGQRTKKVTLITGSIGLNKDLLKLWKNVFADSYFVEPHMPELPEFHDFVFKKLQDAKVSKKNSVLRDYLSAVHNCSWEDSCKSLTAVEIASHLLINPEVNFVVKAVSAFSAALYVALRKRCDESNTVCNMSNTLHEDILRALSHLSLGPANSTGPFQLPGTSIKLTHDGHLISNRFVFLRVGSVGDLTAIGWYSDDSGPNLNRMAMSNLTLRRHSTSEKKGRGLDDSSFLRLSLSDLFSPKPWIAASDGDVNVTPIAFHFQSRTWVMVMISLASLGILFTVFIFFYVLIKLCDKTIVGNQSFGILLLIGIAITYGSVILFILPASELRCSLRLFVYPLSLSLCFGILIVKLMQLKTLVLLGLGGRISYLNQYLILFFIVLVQFVISIQWFMDNGPHLRSDSEKSASCYASERDFLILHTYIMILAGLAFLYGLTILKIRRNYKEGRWITLAAFLSLLVMSEWTAIRYFGSPHVQEPVVCISLIILPSILLFTIFIPKISTISKQSSYLKNKKKNAKSSATVFTTFSEISSQPKKETQWAQIDYSGTMSKNPLYEPDSSAYI</sequence>
<dbReference type="PANTHER" id="PTHR24060">
    <property type="entry name" value="METABOTROPIC GLUTAMATE RECEPTOR"/>
    <property type="match status" value="1"/>
</dbReference>
<dbReference type="EMBL" id="OU963867">
    <property type="protein sequence ID" value="CAH0773900.1"/>
    <property type="molecule type" value="Genomic_DNA"/>
</dbReference>
<gene>
    <name evidence="10" type="ORF">BEMITA_LOCUS10330</name>
</gene>
<dbReference type="KEGG" id="btab:109042796"/>
<evidence type="ECO:0000313" key="11">
    <source>
        <dbReference type="Proteomes" id="UP001152759"/>
    </source>
</evidence>
<evidence type="ECO:0000256" key="4">
    <source>
        <dbReference type="ARBA" id="ARBA00023136"/>
    </source>
</evidence>
<dbReference type="InterPro" id="IPR050726">
    <property type="entry name" value="mGluR"/>
</dbReference>
<feature type="compositionally biased region" description="Pro residues" evidence="6">
    <location>
        <begin position="61"/>
        <end position="71"/>
    </location>
</feature>
<evidence type="ECO:0000313" key="10">
    <source>
        <dbReference type="EMBL" id="CAH0773900.1"/>
    </source>
</evidence>
<reference evidence="10" key="1">
    <citation type="submission" date="2021-12" db="EMBL/GenBank/DDBJ databases">
        <authorList>
            <person name="King R."/>
        </authorList>
    </citation>
    <scope>NUCLEOTIDE SEQUENCE</scope>
</reference>